<dbReference type="RefSeq" id="WP_394825804.1">
    <property type="nucleotide sequence ID" value="NZ_CP089984.1"/>
</dbReference>
<feature type="signal peptide" evidence="1">
    <location>
        <begin position="1"/>
        <end position="29"/>
    </location>
</feature>
<protein>
    <submittedName>
        <fullName evidence="2">Uncharacterized protein</fullName>
    </submittedName>
</protein>
<keyword evidence="3" id="KW-1185">Reference proteome</keyword>
<organism evidence="2 3">
    <name type="scientific">Pendulispora albinea</name>
    <dbReference type="NCBI Taxonomy" id="2741071"/>
    <lineage>
        <taxon>Bacteria</taxon>
        <taxon>Pseudomonadati</taxon>
        <taxon>Myxococcota</taxon>
        <taxon>Myxococcia</taxon>
        <taxon>Myxococcales</taxon>
        <taxon>Sorangiineae</taxon>
        <taxon>Pendulisporaceae</taxon>
        <taxon>Pendulispora</taxon>
    </lineage>
</organism>
<dbReference type="Proteomes" id="UP001370348">
    <property type="component" value="Chromosome"/>
</dbReference>
<reference evidence="2 3" key="1">
    <citation type="submission" date="2021-12" db="EMBL/GenBank/DDBJ databases">
        <title>Discovery of the Pendulisporaceae a myxobacterial family with distinct sporulation behavior and unique specialized metabolism.</title>
        <authorList>
            <person name="Garcia R."/>
            <person name="Popoff A."/>
            <person name="Bader C.D."/>
            <person name="Loehr J."/>
            <person name="Walesch S."/>
            <person name="Walt C."/>
            <person name="Boldt J."/>
            <person name="Bunk B."/>
            <person name="Haeckl F.J.F.P.J."/>
            <person name="Gunesch A.P."/>
            <person name="Birkelbach J."/>
            <person name="Nuebel U."/>
            <person name="Pietschmann T."/>
            <person name="Bach T."/>
            <person name="Mueller R."/>
        </authorList>
    </citation>
    <scope>NUCLEOTIDE SEQUENCE [LARGE SCALE GENOMIC DNA]</scope>
    <source>
        <strain evidence="2 3">MSr11954</strain>
    </source>
</reference>
<keyword evidence="1" id="KW-0732">Signal</keyword>
<evidence type="ECO:0000313" key="2">
    <source>
        <dbReference type="EMBL" id="WXB16175.1"/>
    </source>
</evidence>
<dbReference type="EMBL" id="CP089984">
    <property type="protein sequence ID" value="WXB16175.1"/>
    <property type="molecule type" value="Genomic_DNA"/>
</dbReference>
<sequence length="106" mass="10850">MMRVSKAFGSVFAVAAAIVSMTTSSPSSAGGDESLIQLSCSGGAVTVTAVKPWHANKAAPWKWDKGAKVSVDDDAAKFKGDKCEGTVKAFVCNGDQCKGPIAIAVK</sequence>
<name>A0ABZ2LZM4_9BACT</name>
<gene>
    <name evidence="2" type="ORF">LZC94_02620</name>
</gene>
<evidence type="ECO:0000256" key="1">
    <source>
        <dbReference type="SAM" id="SignalP"/>
    </source>
</evidence>
<accession>A0ABZ2LZM4</accession>
<proteinExistence type="predicted"/>
<evidence type="ECO:0000313" key="3">
    <source>
        <dbReference type="Proteomes" id="UP001370348"/>
    </source>
</evidence>
<feature type="chain" id="PRO_5045309463" evidence="1">
    <location>
        <begin position="30"/>
        <end position="106"/>
    </location>
</feature>